<keyword evidence="1" id="KW-0812">Transmembrane</keyword>
<gene>
    <name evidence="2" type="ORF">GCK32_020026</name>
</gene>
<reference evidence="2 3" key="1">
    <citation type="submission" date="2019-10" db="EMBL/GenBank/DDBJ databases">
        <title>Assembly and Annotation for the nematode Trichostrongylus colubriformis.</title>
        <authorList>
            <person name="Martin J."/>
        </authorList>
    </citation>
    <scope>NUCLEOTIDE SEQUENCE [LARGE SCALE GENOMIC DNA]</scope>
    <source>
        <strain evidence="2">G859</strain>
        <tissue evidence="2">Whole worm</tissue>
    </source>
</reference>
<feature type="transmembrane region" description="Helical" evidence="1">
    <location>
        <begin position="78"/>
        <end position="101"/>
    </location>
</feature>
<proteinExistence type="predicted"/>
<accession>A0AAN8F599</accession>
<evidence type="ECO:0000313" key="3">
    <source>
        <dbReference type="Proteomes" id="UP001331761"/>
    </source>
</evidence>
<organism evidence="2 3">
    <name type="scientific">Trichostrongylus colubriformis</name>
    <name type="common">Black scour worm</name>
    <dbReference type="NCBI Taxonomy" id="6319"/>
    <lineage>
        <taxon>Eukaryota</taxon>
        <taxon>Metazoa</taxon>
        <taxon>Ecdysozoa</taxon>
        <taxon>Nematoda</taxon>
        <taxon>Chromadorea</taxon>
        <taxon>Rhabditida</taxon>
        <taxon>Rhabditina</taxon>
        <taxon>Rhabditomorpha</taxon>
        <taxon>Strongyloidea</taxon>
        <taxon>Trichostrongylidae</taxon>
        <taxon>Trichostrongylus</taxon>
    </lineage>
</organism>
<keyword evidence="1" id="KW-0472">Membrane</keyword>
<evidence type="ECO:0000313" key="2">
    <source>
        <dbReference type="EMBL" id="KAK5965218.1"/>
    </source>
</evidence>
<dbReference type="AlphaFoldDB" id="A0AAN8F599"/>
<sequence>MIAVVHFRMFSDRDAALGLYIAFIAVAGLTCIVMEMLTFKNWWTGRNRVSGEIEMVRVGGTTTAVYTDSIQKTQRLQVFILLFFIVVAIGTAVAISVLIGLKPVA</sequence>
<protein>
    <submittedName>
        <fullName evidence="2">Uncharacterized protein</fullName>
    </submittedName>
</protein>
<feature type="transmembrane region" description="Helical" evidence="1">
    <location>
        <begin position="17"/>
        <end position="39"/>
    </location>
</feature>
<dbReference type="Proteomes" id="UP001331761">
    <property type="component" value="Unassembled WGS sequence"/>
</dbReference>
<comment type="caution">
    <text evidence="2">The sequence shown here is derived from an EMBL/GenBank/DDBJ whole genome shotgun (WGS) entry which is preliminary data.</text>
</comment>
<keyword evidence="1" id="KW-1133">Transmembrane helix</keyword>
<evidence type="ECO:0000256" key="1">
    <source>
        <dbReference type="SAM" id="Phobius"/>
    </source>
</evidence>
<dbReference type="EMBL" id="WIXE01024848">
    <property type="protein sequence ID" value="KAK5965218.1"/>
    <property type="molecule type" value="Genomic_DNA"/>
</dbReference>
<name>A0AAN8F599_TRICO</name>
<keyword evidence="3" id="KW-1185">Reference proteome</keyword>